<proteinExistence type="predicted"/>
<dbReference type="RefSeq" id="XP_044663691.1">
    <property type="nucleotide sequence ID" value="XM_044807756.1"/>
</dbReference>
<evidence type="ECO:0000313" key="1">
    <source>
        <dbReference type="EMBL" id="GIZ49204.1"/>
    </source>
</evidence>
<gene>
    <name evidence="1" type="ORF">CKM354_001223900</name>
</gene>
<keyword evidence="2" id="KW-1185">Reference proteome</keyword>
<name>A0A9P3FLM0_9PEZI</name>
<dbReference type="AlphaFoldDB" id="A0A9P3FLM0"/>
<dbReference type="EMBL" id="BOLY01000009">
    <property type="protein sequence ID" value="GIZ49204.1"/>
    <property type="molecule type" value="Genomic_DNA"/>
</dbReference>
<comment type="caution">
    <text evidence="1">The sequence shown here is derived from an EMBL/GenBank/DDBJ whole genome shotgun (WGS) entry which is preliminary data.</text>
</comment>
<reference evidence="1 2" key="1">
    <citation type="submission" date="2021-01" db="EMBL/GenBank/DDBJ databases">
        <title>Cercospora kikuchii MAFF 305040 whole genome shotgun sequence.</title>
        <authorList>
            <person name="Kashiwa T."/>
            <person name="Suzuki T."/>
        </authorList>
    </citation>
    <scope>NUCLEOTIDE SEQUENCE [LARGE SCALE GENOMIC DNA]</scope>
    <source>
        <strain evidence="1 2">MAFF 305040</strain>
    </source>
</reference>
<dbReference type="Proteomes" id="UP000825890">
    <property type="component" value="Unassembled WGS sequence"/>
</dbReference>
<evidence type="ECO:0000313" key="2">
    <source>
        <dbReference type="Proteomes" id="UP000825890"/>
    </source>
</evidence>
<organism evidence="1 2">
    <name type="scientific">Cercospora kikuchii</name>
    <dbReference type="NCBI Taxonomy" id="84275"/>
    <lineage>
        <taxon>Eukaryota</taxon>
        <taxon>Fungi</taxon>
        <taxon>Dikarya</taxon>
        <taxon>Ascomycota</taxon>
        <taxon>Pezizomycotina</taxon>
        <taxon>Dothideomycetes</taxon>
        <taxon>Dothideomycetidae</taxon>
        <taxon>Mycosphaerellales</taxon>
        <taxon>Mycosphaerellaceae</taxon>
        <taxon>Cercospora</taxon>
    </lineage>
</organism>
<dbReference type="GeneID" id="68297814"/>
<dbReference type="OrthoDB" id="5183255at2759"/>
<accession>A0A9P3FLM0</accession>
<sequence length="430" mass="46965">MPSTIAYDPSLSFASVISNTILDSLVAIANAQQPVEAARDKHNSLVAHKRSLEMTKTELKNLGVETGSIERELEQLNKLVLTSAAEYEKAKIIAEPQIARSRESIRTMQRQMGSPVDQRRTGIKTLPISADSMNMKVKYLPFDSVQQNSTSYASNIASFVSESIGTITGLSNATKLGATFSAQVAQKWDMQSIEGTLIFSMSCTHKNASLLAPLVLNPDKGIKIWNQIFPANRLDPTYLEDMKNAATEYSDEKHDKYYVATGTTFGSGFIGMVHVVKTPNSSRADALTSAADQLDALANASMSFNVLKGVTGLDEKFGIDMKRLFAEQNIESHVTAVTIGATAAANGVADMSSHPFEVKGDFGPFASNTMGVEGLMRELNDYLQRVSQITGGMPLTYYLKEVGKQSLAQWWWAKYYPGKYHELASAHDCG</sequence>
<protein>
    <submittedName>
        <fullName evidence="1">Uncharacterized protein</fullName>
    </submittedName>
</protein>